<dbReference type="InterPro" id="IPR032834">
    <property type="entry name" value="NatK-like_C"/>
</dbReference>
<dbReference type="PANTHER" id="PTHR40448">
    <property type="entry name" value="TWO-COMPONENT SENSOR HISTIDINE KINASE"/>
    <property type="match status" value="1"/>
</dbReference>
<dbReference type="Pfam" id="PF14501">
    <property type="entry name" value="HATPase_c_5"/>
    <property type="match status" value="1"/>
</dbReference>
<evidence type="ECO:0000313" key="2">
    <source>
        <dbReference type="EMBL" id="PND47120.1"/>
    </source>
</evidence>
<dbReference type="RefSeq" id="WP_102778044.1">
    <property type="nucleotide sequence ID" value="NZ_LOCM01000032.1"/>
</dbReference>
<dbReference type="InterPro" id="IPR036890">
    <property type="entry name" value="HATPase_C_sf"/>
</dbReference>
<evidence type="ECO:0000313" key="3">
    <source>
        <dbReference type="Proteomes" id="UP000235963"/>
    </source>
</evidence>
<evidence type="ECO:0000259" key="1">
    <source>
        <dbReference type="Pfam" id="PF14501"/>
    </source>
</evidence>
<name>A0A2N8LAD7_9STRE</name>
<dbReference type="CDD" id="cd16935">
    <property type="entry name" value="HATPase_AgrC-ComD-like"/>
    <property type="match status" value="1"/>
</dbReference>
<dbReference type="SUPFAM" id="SSF55874">
    <property type="entry name" value="ATPase domain of HSP90 chaperone/DNA topoisomerase II/histidine kinase"/>
    <property type="match status" value="1"/>
</dbReference>
<organism evidence="2 3">
    <name type="scientific">Streptococcus penaeicida</name>
    <dbReference type="NCBI Taxonomy" id="1765960"/>
    <lineage>
        <taxon>Bacteria</taxon>
        <taxon>Bacillati</taxon>
        <taxon>Bacillota</taxon>
        <taxon>Bacilli</taxon>
        <taxon>Lactobacillales</taxon>
        <taxon>Streptococcaceae</taxon>
        <taxon>Streptococcus</taxon>
    </lineage>
</organism>
<feature type="domain" description="Sensor histidine kinase NatK-like C-terminal" evidence="1">
    <location>
        <begin position="74"/>
        <end position="176"/>
    </location>
</feature>
<protein>
    <recommendedName>
        <fullName evidence="1">Sensor histidine kinase NatK-like C-terminal domain-containing protein</fullName>
    </recommendedName>
</protein>
<dbReference type="OrthoDB" id="1656061at2"/>
<comment type="caution">
    <text evidence="2">The sequence shown here is derived from an EMBL/GenBank/DDBJ whole genome shotgun (WGS) entry which is preliminary data.</text>
</comment>
<dbReference type="Proteomes" id="UP000235963">
    <property type="component" value="Unassembled WGS sequence"/>
</dbReference>
<dbReference type="GO" id="GO:0042802">
    <property type="term" value="F:identical protein binding"/>
    <property type="evidence" value="ECO:0007669"/>
    <property type="project" value="TreeGrafter"/>
</dbReference>
<proteinExistence type="predicted"/>
<reference evidence="2 3" key="1">
    <citation type="submission" date="2015-12" db="EMBL/GenBank/DDBJ databases">
        <title>Streptococcus penaeicida sp. nov.</title>
        <authorList>
            <person name="Gomez-Gil B."/>
            <person name="Morales-Covarrubias M."/>
        </authorList>
    </citation>
    <scope>NUCLEOTIDE SEQUENCE [LARGE SCALE GENOMIC DNA]</scope>
    <source>
        <strain evidence="2 3">CAIM 1838</strain>
    </source>
</reference>
<keyword evidence="3" id="KW-1185">Reference proteome</keyword>
<accession>A0A2N8LAD7</accession>
<dbReference type="Gene3D" id="3.30.565.10">
    <property type="entry name" value="Histidine kinase-like ATPase, C-terminal domain"/>
    <property type="match status" value="1"/>
</dbReference>
<dbReference type="EMBL" id="LOCM01000032">
    <property type="protein sequence ID" value="PND47120.1"/>
    <property type="molecule type" value="Genomic_DNA"/>
</dbReference>
<dbReference type="PANTHER" id="PTHR40448:SF1">
    <property type="entry name" value="TWO-COMPONENT SENSOR HISTIDINE KINASE"/>
    <property type="match status" value="1"/>
</dbReference>
<dbReference type="AlphaFoldDB" id="A0A2N8LAD7"/>
<gene>
    <name evidence="2" type="ORF">AT575_08870</name>
</gene>
<sequence>MKSGDQKRIKKDYQDYILANGSPFNDQKYNMDKLVNIKVATVKSLLSAKIFQAQKLGLTTEIEIPDIITSIPIKELDFVIILSIFIDNAIEAAIDSLNKQIKVALFFNGDDLVLLVENTSKEEKINLNKIYLDGFSTKGSGRGLGLANVMKILNRYPFCTLSTKSREFVVTQQLTILNQAND</sequence>